<evidence type="ECO:0000256" key="1">
    <source>
        <dbReference type="SAM" id="MobiDB-lite"/>
    </source>
</evidence>
<evidence type="ECO:0000313" key="3">
    <source>
        <dbReference type="Proteomes" id="UP001515480"/>
    </source>
</evidence>
<sequence>MLRTVKRLRTDAGAPAAIPLQQGGHAYAEQRGGIEAAQVSSSERRPLSRLPGPPARSPPARHGAIS</sequence>
<reference evidence="2 3" key="1">
    <citation type="journal article" date="2024" name="Science">
        <title>Giant polyketide synthase enzymes in the biosynthesis of giant marine polyether toxins.</title>
        <authorList>
            <person name="Fallon T.R."/>
            <person name="Shende V.V."/>
            <person name="Wierzbicki I.H."/>
            <person name="Pendleton A.L."/>
            <person name="Watervoot N.F."/>
            <person name="Auber R.P."/>
            <person name="Gonzalez D.J."/>
            <person name="Wisecaver J.H."/>
            <person name="Moore B.S."/>
        </authorList>
    </citation>
    <scope>NUCLEOTIDE SEQUENCE [LARGE SCALE GENOMIC DNA]</scope>
    <source>
        <strain evidence="2 3">12B1</strain>
    </source>
</reference>
<proteinExistence type="predicted"/>
<dbReference type="Proteomes" id="UP001515480">
    <property type="component" value="Unassembled WGS sequence"/>
</dbReference>
<comment type="caution">
    <text evidence="2">The sequence shown here is derived from an EMBL/GenBank/DDBJ whole genome shotgun (WGS) entry which is preliminary data.</text>
</comment>
<evidence type="ECO:0000313" key="2">
    <source>
        <dbReference type="EMBL" id="KAL1507579.1"/>
    </source>
</evidence>
<keyword evidence="3" id="KW-1185">Reference proteome</keyword>
<organism evidence="2 3">
    <name type="scientific">Prymnesium parvum</name>
    <name type="common">Toxic golden alga</name>
    <dbReference type="NCBI Taxonomy" id="97485"/>
    <lineage>
        <taxon>Eukaryota</taxon>
        <taxon>Haptista</taxon>
        <taxon>Haptophyta</taxon>
        <taxon>Prymnesiophyceae</taxon>
        <taxon>Prymnesiales</taxon>
        <taxon>Prymnesiaceae</taxon>
        <taxon>Prymnesium</taxon>
    </lineage>
</organism>
<protein>
    <submittedName>
        <fullName evidence="2">Uncharacterized protein</fullName>
    </submittedName>
</protein>
<feature type="region of interest" description="Disordered" evidence="1">
    <location>
        <begin position="1"/>
        <end position="66"/>
    </location>
</feature>
<gene>
    <name evidence="2" type="ORF">AB1Y20_007199</name>
</gene>
<name>A0AB34IWF9_PRYPA</name>
<dbReference type="AlphaFoldDB" id="A0AB34IWF9"/>
<accession>A0AB34IWF9</accession>
<dbReference type="EMBL" id="JBGBPQ010000017">
    <property type="protein sequence ID" value="KAL1507579.1"/>
    <property type="molecule type" value="Genomic_DNA"/>
</dbReference>